<keyword evidence="4" id="KW-0732">Signal</keyword>
<accession>A0A6F9DCQ4</accession>
<dbReference type="SMART" id="SM01191">
    <property type="entry name" value="ENT"/>
    <property type="match status" value="1"/>
</dbReference>
<evidence type="ECO:0000256" key="4">
    <source>
        <dbReference type="SAM" id="SignalP"/>
    </source>
</evidence>
<dbReference type="InterPro" id="IPR036142">
    <property type="entry name" value="ENT_dom-like_sf"/>
</dbReference>
<dbReference type="PANTHER" id="PTHR16500">
    <property type="entry name" value="BRCA2-INTERACTING TRANSCRIPTIONAL REPRESSOR EMSY"/>
    <property type="match status" value="1"/>
</dbReference>
<protein>
    <submittedName>
        <fullName evidence="6">BRCA2-interacting transcriptional repressor EMSY</fullName>
    </submittedName>
</protein>
<evidence type="ECO:0000259" key="5">
    <source>
        <dbReference type="PROSITE" id="PS51138"/>
    </source>
</evidence>
<feature type="chain" id="PRO_5026229928" evidence="4">
    <location>
        <begin position="20"/>
        <end position="1015"/>
    </location>
</feature>
<comment type="subcellular location">
    <subcellularLocation>
        <location evidence="1">Nucleus</location>
    </subcellularLocation>
</comment>
<dbReference type="SUPFAM" id="SSF158639">
    <property type="entry name" value="ENT-like"/>
    <property type="match status" value="1"/>
</dbReference>
<dbReference type="Pfam" id="PF03735">
    <property type="entry name" value="ENT"/>
    <property type="match status" value="1"/>
</dbReference>
<feature type="region of interest" description="Disordered" evidence="3">
    <location>
        <begin position="372"/>
        <end position="394"/>
    </location>
</feature>
<reference evidence="6" key="1">
    <citation type="submission" date="2020-04" db="EMBL/GenBank/DDBJ databases">
        <authorList>
            <person name="Neveu A P."/>
        </authorList>
    </citation>
    <scope>NUCLEOTIDE SEQUENCE</scope>
    <source>
        <tissue evidence="6">Whole embryo</tissue>
    </source>
</reference>
<dbReference type="EMBL" id="LR784861">
    <property type="protein sequence ID" value="CAB3242539.1"/>
    <property type="molecule type" value="mRNA"/>
</dbReference>
<dbReference type="PROSITE" id="PS51138">
    <property type="entry name" value="ENT"/>
    <property type="match status" value="1"/>
</dbReference>
<dbReference type="AlphaFoldDB" id="A0A6F9DCQ4"/>
<dbReference type="InterPro" id="IPR033482">
    <property type="entry name" value="EMSY"/>
</dbReference>
<keyword evidence="2" id="KW-0539">Nucleus</keyword>
<feature type="compositionally biased region" description="Polar residues" evidence="3">
    <location>
        <begin position="586"/>
        <end position="602"/>
    </location>
</feature>
<feature type="signal peptide" evidence="4">
    <location>
        <begin position="1"/>
        <end position="19"/>
    </location>
</feature>
<name>A0A6F9DCQ4_9ASCI</name>
<sequence length="1015" mass="110533">MMLSSEIFFFLSLSQRTHCLLIKMSGTCELEPLMDCSEEGGLCALRDLELNAYASIVNTLRAQGPLTEEKKLVLKQLQLMLDIPVDRHKAEIRRAVNCEKLSTICYVVSGSLCETSWRKEGRRLINALKRSTPINAYMKIANKVANITAKENEELTESLVGNRTGTFQEIGILLPPSKADANYTENVFVSHKPKKELYTRDAFTSTEDLCCNPLQQAALDETKSFVYLPGGTMVHLERDYDAGSQNKPENIFFSSTLSSHTTPLLKKHQSCNIATVDSPFVIKEVFRPNSIQAFQKQSRSPVKKKEFGAPQLFQQSAKSINVANEPNNITDDLYVGNTSIKLDKGPIHQETEFSSKPPTVTDVLKLKTSLPRDHTEQFTSNNEKAGSIIPQAPVPPEHLYAVGASRTKTSARNHASATWATKNTTTTHTTKIKKRIHKPPMQHLQRKIGINSAQSRISWSTNDNPAAPNQFTGDMEKDVIDLTRNNESSGKRHAVGIGSETLLHRNIPINDSLFLNTKDCPPQKVFRPSICMTGVSLKTQKHELASFYSESEPSQCASVETGLAPVSSIMSRVSSPAEPMSEHNSDTNTVEQQSTVLSSSGKVKMIRTSSNSNQFGKFRTPPSSNIAHGFYSKPPVNPLSKSLPSDQLLKMCHDKDHVTEVADGVTFEIKSLSNVVPATTFHNATTKSWINESEFEAGGVVSGCNKTKIMDSAPVRSSVSLAASGLCALAAGAGVGCDSKTSPKLTGEKNPGPFECKQLPISGNNIIKVAPRQMQSKVTQIQSHRNKPSIIVVHRPPGGKPVTASPAKFLEVGSNGMPKPFTQVKTLSSVSKAITVPISSTAAIAKPVPTKIVSVATNVRTVSGKSLATNFHKVITKGKMQQLVLKPTSSVVASNRKPSSSINKPTIKEENLCFSETSSLNTTIHASEALRSQPTMPMHAATTIKALMAIQMGSQSNTEIEKVNATEKNVGVSGLKPIFKQKPNLIAVSTPKTSKVILKKPSDEEFIPITSEEAE</sequence>
<evidence type="ECO:0000256" key="2">
    <source>
        <dbReference type="ARBA" id="ARBA00023242"/>
    </source>
</evidence>
<dbReference type="InterPro" id="IPR005491">
    <property type="entry name" value="ENT_dom"/>
</dbReference>
<dbReference type="GO" id="GO:0005654">
    <property type="term" value="C:nucleoplasm"/>
    <property type="evidence" value="ECO:0007669"/>
    <property type="project" value="TreeGrafter"/>
</dbReference>
<gene>
    <name evidence="6" type="primary">Emsy</name>
</gene>
<evidence type="ECO:0000313" key="6">
    <source>
        <dbReference type="EMBL" id="CAB3242539.1"/>
    </source>
</evidence>
<dbReference type="PANTHER" id="PTHR16500:SF3">
    <property type="entry name" value="BRCA2-INTERACTING TRANSCRIPTIONAL REPRESSOR EMSY"/>
    <property type="match status" value="1"/>
</dbReference>
<feature type="domain" description="ENT" evidence="5">
    <location>
        <begin position="41"/>
        <end position="125"/>
    </location>
</feature>
<evidence type="ECO:0000256" key="1">
    <source>
        <dbReference type="ARBA" id="ARBA00004123"/>
    </source>
</evidence>
<organism evidence="6">
    <name type="scientific">Phallusia mammillata</name>
    <dbReference type="NCBI Taxonomy" id="59560"/>
    <lineage>
        <taxon>Eukaryota</taxon>
        <taxon>Metazoa</taxon>
        <taxon>Chordata</taxon>
        <taxon>Tunicata</taxon>
        <taxon>Ascidiacea</taxon>
        <taxon>Phlebobranchia</taxon>
        <taxon>Ascidiidae</taxon>
        <taxon>Phallusia</taxon>
    </lineage>
</organism>
<dbReference type="GO" id="GO:0006355">
    <property type="term" value="P:regulation of DNA-templated transcription"/>
    <property type="evidence" value="ECO:0007669"/>
    <property type="project" value="InterPro"/>
</dbReference>
<evidence type="ECO:0000256" key="3">
    <source>
        <dbReference type="SAM" id="MobiDB-lite"/>
    </source>
</evidence>
<dbReference type="Gene3D" id="1.10.1240.40">
    <property type="entry name" value="ENT domain"/>
    <property type="match status" value="1"/>
</dbReference>
<proteinExistence type="evidence at transcript level"/>
<feature type="region of interest" description="Disordered" evidence="3">
    <location>
        <begin position="574"/>
        <end position="602"/>
    </location>
</feature>